<dbReference type="PANTHER" id="PTHR30523:SF6">
    <property type="entry name" value="PHOSPHOENOLPYRUVATE CARBOXYLASE"/>
    <property type="match status" value="1"/>
</dbReference>
<accession>A0A2P6QB98</accession>
<dbReference type="EMBL" id="PDCK01000043">
    <property type="protein sequence ID" value="PRQ31444.1"/>
    <property type="molecule type" value="Genomic_DNA"/>
</dbReference>
<evidence type="ECO:0000256" key="2">
    <source>
        <dbReference type="SAM" id="Phobius"/>
    </source>
</evidence>
<keyword evidence="2" id="KW-0472">Membrane</keyword>
<name>A0A2P6QB98_ROSCH</name>
<dbReference type="PANTHER" id="PTHR30523">
    <property type="entry name" value="PHOSPHOENOLPYRUVATE CARBOXYLASE"/>
    <property type="match status" value="1"/>
</dbReference>
<sequence>MCARDTSVWQTDELRHHKPTPGDEARAGLNIVEQSLWKAVPHYLRRVSDALKKGGGCIWFDRDGNSNVTAKVLVGLIDILFVNLLLMVLFTQILERPFLSTEDLKHELIITLVYIRSLLYILSCVKWMTIDLYIREVDSLKFELSLNRCSDILSKLAQEILEPESASDDHQSWDHQCYNRNQVKQQAVALPTQLPARADQPCCTGEHPIILLKLGTHSEWDEEKKLEFLTRELKGKRPLVPLSMEASDILAVELLQKDARLAVSGEIGKPCPGGTEAACGSFV</sequence>
<dbReference type="GO" id="GO:0006099">
    <property type="term" value="P:tricarboxylic acid cycle"/>
    <property type="evidence" value="ECO:0007669"/>
    <property type="project" value="InterPro"/>
</dbReference>
<reference evidence="3 4" key="1">
    <citation type="journal article" date="2018" name="Nat. Genet.">
        <title>The Rosa genome provides new insights in the design of modern roses.</title>
        <authorList>
            <person name="Bendahmane M."/>
        </authorList>
    </citation>
    <scope>NUCLEOTIDE SEQUENCE [LARGE SCALE GENOMIC DNA]</scope>
    <source>
        <strain evidence="4">cv. Old Blush</strain>
    </source>
</reference>
<dbReference type="SUPFAM" id="SSF51621">
    <property type="entry name" value="Phosphoenolpyruvate/pyruvate domain"/>
    <property type="match status" value="2"/>
</dbReference>
<keyword evidence="3" id="KW-0456">Lyase</keyword>
<dbReference type="OMA" id="THSEWDE"/>
<feature type="transmembrane region" description="Helical" evidence="2">
    <location>
        <begin position="72"/>
        <end position="93"/>
    </location>
</feature>
<dbReference type="STRING" id="74649.A0A2P6QB98"/>
<feature type="region of interest" description="Disordered" evidence="1">
    <location>
        <begin position="1"/>
        <end position="22"/>
    </location>
</feature>
<evidence type="ECO:0000313" key="3">
    <source>
        <dbReference type="EMBL" id="PRQ31444.1"/>
    </source>
</evidence>
<dbReference type="Proteomes" id="UP000238479">
    <property type="component" value="Chromosome 5"/>
</dbReference>
<dbReference type="InterPro" id="IPR021135">
    <property type="entry name" value="PEP_COase"/>
</dbReference>
<feature type="compositionally biased region" description="Basic and acidic residues" evidence="1">
    <location>
        <begin position="12"/>
        <end position="22"/>
    </location>
</feature>
<keyword evidence="4" id="KW-1185">Reference proteome</keyword>
<dbReference type="InterPro" id="IPR015813">
    <property type="entry name" value="Pyrv/PenolPyrv_kinase-like_dom"/>
</dbReference>
<dbReference type="GO" id="GO:0008964">
    <property type="term" value="F:phosphoenolpyruvate carboxylase activity"/>
    <property type="evidence" value="ECO:0007669"/>
    <property type="project" value="UniProtKB-EC"/>
</dbReference>
<keyword evidence="3" id="KW-0670">Pyruvate</keyword>
<dbReference type="Gramene" id="PRQ31444">
    <property type="protein sequence ID" value="PRQ31444"/>
    <property type="gene ID" value="RchiOBHm_Chr5g0035591"/>
</dbReference>
<evidence type="ECO:0000256" key="1">
    <source>
        <dbReference type="SAM" id="MobiDB-lite"/>
    </source>
</evidence>
<proteinExistence type="predicted"/>
<keyword evidence="2" id="KW-0812">Transmembrane</keyword>
<protein>
    <submittedName>
        <fullName evidence="3">Putative phosphoenolpyruvate carboxylase</fullName>
        <ecNumber evidence="3">4.1.1.31</ecNumber>
    </submittedName>
</protein>
<dbReference type="GO" id="GO:0015977">
    <property type="term" value="P:carbon fixation"/>
    <property type="evidence" value="ECO:0007669"/>
    <property type="project" value="InterPro"/>
</dbReference>
<dbReference type="GO" id="GO:0005829">
    <property type="term" value="C:cytosol"/>
    <property type="evidence" value="ECO:0007669"/>
    <property type="project" value="TreeGrafter"/>
</dbReference>
<gene>
    <name evidence="3" type="ORF">RchiOBHm_Chr5g0035591</name>
</gene>
<evidence type="ECO:0000313" key="4">
    <source>
        <dbReference type="Proteomes" id="UP000238479"/>
    </source>
</evidence>
<dbReference type="EC" id="4.1.1.31" evidence="3"/>
<dbReference type="Pfam" id="PF00311">
    <property type="entry name" value="PEPcase"/>
    <property type="match status" value="1"/>
</dbReference>
<keyword evidence="2" id="KW-1133">Transmembrane helix</keyword>
<comment type="caution">
    <text evidence="3">The sequence shown here is derived from an EMBL/GenBank/DDBJ whole genome shotgun (WGS) entry which is preliminary data.</text>
</comment>
<organism evidence="3 4">
    <name type="scientific">Rosa chinensis</name>
    <name type="common">China rose</name>
    <dbReference type="NCBI Taxonomy" id="74649"/>
    <lineage>
        <taxon>Eukaryota</taxon>
        <taxon>Viridiplantae</taxon>
        <taxon>Streptophyta</taxon>
        <taxon>Embryophyta</taxon>
        <taxon>Tracheophyta</taxon>
        <taxon>Spermatophyta</taxon>
        <taxon>Magnoliopsida</taxon>
        <taxon>eudicotyledons</taxon>
        <taxon>Gunneridae</taxon>
        <taxon>Pentapetalae</taxon>
        <taxon>rosids</taxon>
        <taxon>fabids</taxon>
        <taxon>Rosales</taxon>
        <taxon>Rosaceae</taxon>
        <taxon>Rosoideae</taxon>
        <taxon>Rosoideae incertae sedis</taxon>
        <taxon>Rosa</taxon>
    </lineage>
</organism>
<dbReference type="Gene3D" id="1.20.1440.90">
    <property type="entry name" value="Phosphoenolpyruvate/pyruvate domain"/>
    <property type="match status" value="1"/>
</dbReference>
<dbReference type="AlphaFoldDB" id="A0A2P6QB98"/>